<reference evidence="2" key="1">
    <citation type="submission" date="2015-07" db="EMBL/GenBank/DDBJ databases">
        <title>Genome sequencing project for genomic taxonomy and phylogenomics of Bacillus-like bacteria.</title>
        <authorList>
            <person name="Liu B."/>
            <person name="Wang J."/>
            <person name="Zhu Y."/>
            <person name="Liu G."/>
            <person name="Chen Q."/>
            <person name="Chen Z."/>
            <person name="Lan J."/>
            <person name="Che J."/>
            <person name="Ge C."/>
            <person name="Shi H."/>
            <person name="Pan Z."/>
            <person name="Liu X."/>
        </authorList>
    </citation>
    <scope>NUCLEOTIDE SEQUENCE [LARGE SCALE GENOMIC DNA]</scope>
    <source>
        <strain evidence="2">DSM 9887</strain>
    </source>
</reference>
<gene>
    <name evidence="1" type="ORF">ADS79_29030</name>
</gene>
<dbReference type="Proteomes" id="UP000036834">
    <property type="component" value="Unassembled WGS sequence"/>
</dbReference>
<evidence type="ECO:0000313" key="1">
    <source>
        <dbReference type="EMBL" id="KNB69884.1"/>
    </source>
</evidence>
<dbReference type="PATRIC" id="fig|54915.3.peg.5019"/>
<organism evidence="1 2">
    <name type="scientific">Brevibacillus reuszeri</name>
    <dbReference type="NCBI Taxonomy" id="54915"/>
    <lineage>
        <taxon>Bacteria</taxon>
        <taxon>Bacillati</taxon>
        <taxon>Bacillota</taxon>
        <taxon>Bacilli</taxon>
        <taxon>Bacillales</taxon>
        <taxon>Paenibacillaceae</taxon>
        <taxon>Brevibacillus</taxon>
    </lineage>
</organism>
<protein>
    <submittedName>
        <fullName evidence="1">Uncharacterized protein</fullName>
    </submittedName>
</protein>
<name>A0A0K9YME7_9BACL</name>
<sequence>MSPFEDEGYILEVDAKGEVKHKLTIKDDHFAPSDVFYNLNNYYFTSGAYSNDFKVMEYNPETRKISLIDTNQNKYIEKYYKDEQSEYIITTLDKNDNNEICDIKKNKCMSIGDGYSAHTLTTLDNFVIVLGAKDGNSSIVKKYNRDFEFLEEIKMENTPAYFTYTSEDQKLYLFMKNGDIVDIDSNLKINTYPINLTSISNNIKEVKYQKNVMLDPKRILVDLEIKADSKTNMIAEISFDNTGPSFEIISKGTDEDILNVDYTSGEVFTRSSDGKNAVIYVRDTEKLELLHRLVLTNKDAIYFVDNIKQ</sequence>
<dbReference type="EMBL" id="LGIQ01000011">
    <property type="protein sequence ID" value="KNB69884.1"/>
    <property type="molecule type" value="Genomic_DNA"/>
</dbReference>
<accession>A0A0K9YME7</accession>
<comment type="caution">
    <text evidence="1">The sequence shown here is derived from an EMBL/GenBank/DDBJ whole genome shotgun (WGS) entry which is preliminary data.</text>
</comment>
<evidence type="ECO:0000313" key="2">
    <source>
        <dbReference type="Proteomes" id="UP000036834"/>
    </source>
</evidence>
<dbReference type="AlphaFoldDB" id="A0A0K9YME7"/>
<dbReference type="SUPFAM" id="SSF50969">
    <property type="entry name" value="YVTN repeat-like/Quinoprotein amine dehydrogenase"/>
    <property type="match status" value="1"/>
</dbReference>
<proteinExistence type="predicted"/>
<dbReference type="InterPro" id="IPR011044">
    <property type="entry name" value="Quino_amine_DH_bsu"/>
</dbReference>